<evidence type="ECO:0000313" key="1">
    <source>
        <dbReference type="EMBL" id="EGT31625.1"/>
    </source>
</evidence>
<keyword evidence="2" id="KW-1185">Reference proteome</keyword>
<gene>
    <name evidence="1" type="ORF">CAEBREN_23855</name>
</gene>
<dbReference type="AlphaFoldDB" id="G0NI34"/>
<proteinExistence type="predicted"/>
<organism evidence="2">
    <name type="scientific">Caenorhabditis brenneri</name>
    <name type="common">Nematode worm</name>
    <dbReference type="NCBI Taxonomy" id="135651"/>
    <lineage>
        <taxon>Eukaryota</taxon>
        <taxon>Metazoa</taxon>
        <taxon>Ecdysozoa</taxon>
        <taxon>Nematoda</taxon>
        <taxon>Chromadorea</taxon>
        <taxon>Rhabditida</taxon>
        <taxon>Rhabditina</taxon>
        <taxon>Rhabditomorpha</taxon>
        <taxon>Rhabditoidea</taxon>
        <taxon>Rhabditidae</taxon>
        <taxon>Peloderinae</taxon>
        <taxon>Caenorhabditis</taxon>
    </lineage>
</organism>
<sequence>MKRSNTQDIADEAKKLAIASATAQYTQIFLRQMRTTAAPAPTNCKLCNNKDHTLETCPIENKFRFAQDNTKCLICLKTKSHCHRSCRSIKFVENLCEKDECDTNGLIHNKFICPQNCPPIATPMKKAAKN</sequence>
<name>G0NI34_CAEBE</name>
<dbReference type="OrthoDB" id="5901615at2759"/>
<dbReference type="HOGENOM" id="CLU_147582_1_0_1"/>
<dbReference type="InParanoid" id="G0NI34"/>
<evidence type="ECO:0000313" key="2">
    <source>
        <dbReference type="Proteomes" id="UP000008068"/>
    </source>
</evidence>
<dbReference type="eggNOG" id="ENOG502TFEP">
    <property type="taxonomic scope" value="Eukaryota"/>
</dbReference>
<accession>G0NI34</accession>
<dbReference type="EMBL" id="GL379887">
    <property type="protein sequence ID" value="EGT31625.1"/>
    <property type="molecule type" value="Genomic_DNA"/>
</dbReference>
<protein>
    <submittedName>
        <fullName evidence="1">Uncharacterized protein</fullName>
    </submittedName>
</protein>
<reference evidence="2" key="1">
    <citation type="submission" date="2011-07" db="EMBL/GenBank/DDBJ databases">
        <authorList>
            <consortium name="Caenorhabditis brenneri Sequencing and Analysis Consortium"/>
            <person name="Wilson R.K."/>
        </authorList>
    </citation>
    <scope>NUCLEOTIDE SEQUENCE [LARGE SCALE GENOMIC DNA]</scope>
    <source>
        <strain evidence="2">PB2801</strain>
    </source>
</reference>
<dbReference type="Proteomes" id="UP000008068">
    <property type="component" value="Unassembled WGS sequence"/>
</dbReference>